<sequence length="306" mass="32386">MTSSDPVWRGCSVPYVVGEEGAAAQRVVARPAVDFPEQRDIVVDGVTFHNDAGEPVAQVRAASIRGLSHRYYGKPRQDAYAFRATADGHWLVVAVADGVSAGAYSHMAAEIVTDVGCRLLAERGADQVDWDRLLRDLASWILARGRAVIVAEAELSDREVAEHMSATALFAVVALRPSESDARSVHCLAVGDTGAWILGPGQESPWRAVTGQKADEDGVASSATLALPLTVVAPTAAKAETLTPGTALVLVTDGIGDPLGDGTGEVGRFLATMWARPPSALEFAAQVDFARRSYDDDRTAVVVWVP</sequence>
<dbReference type="InterPro" id="IPR036457">
    <property type="entry name" value="PPM-type-like_dom_sf"/>
</dbReference>
<organism evidence="2 3">
    <name type="scientific">Virgisporangium aurantiacum</name>
    <dbReference type="NCBI Taxonomy" id="175570"/>
    <lineage>
        <taxon>Bacteria</taxon>
        <taxon>Bacillati</taxon>
        <taxon>Actinomycetota</taxon>
        <taxon>Actinomycetes</taxon>
        <taxon>Micromonosporales</taxon>
        <taxon>Micromonosporaceae</taxon>
        <taxon>Virgisporangium</taxon>
    </lineage>
</organism>
<keyword evidence="3" id="KW-1185">Reference proteome</keyword>
<comment type="caution">
    <text evidence="2">The sequence shown here is derived from an EMBL/GenBank/DDBJ whole genome shotgun (WGS) entry which is preliminary data.</text>
</comment>
<gene>
    <name evidence="2" type="ORF">Vau01_110560</name>
</gene>
<feature type="domain" description="PPM-type phosphatase" evidence="1">
    <location>
        <begin position="65"/>
        <end position="275"/>
    </location>
</feature>
<dbReference type="Pfam" id="PF13672">
    <property type="entry name" value="PP2C_2"/>
    <property type="match status" value="1"/>
</dbReference>
<dbReference type="EMBL" id="BOPG01000098">
    <property type="protein sequence ID" value="GIJ63540.1"/>
    <property type="molecule type" value="Genomic_DNA"/>
</dbReference>
<proteinExistence type="predicted"/>
<dbReference type="RefSeq" id="WP_204010286.1">
    <property type="nucleotide sequence ID" value="NZ_BOPG01000098.1"/>
</dbReference>
<evidence type="ECO:0000313" key="2">
    <source>
        <dbReference type="EMBL" id="GIJ63540.1"/>
    </source>
</evidence>
<evidence type="ECO:0000259" key="1">
    <source>
        <dbReference type="Pfam" id="PF13672"/>
    </source>
</evidence>
<dbReference type="SUPFAM" id="SSF81606">
    <property type="entry name" value="PP2C-like"/>
    <property type="match status" value="1"/>
</dbReference>
<dbReference type="Proteomes" id="UP000612585">
    <property type="component" value="Unassembled WGS sequence"/>
</dbReference>
<evidence type="ECO:0000313" key="3">
    <source>
        <dbReference type="Proteomes" id="UP000612585"/>
    </source>
</evidence>
<dbReference type="InterPro" id="IPR001932">
    <property type="entry name" value="PPM-type_phosphatase-like_dom"/>
</dbReference>
<dbReference type="AlphaFoldDB" id="A0A8J3ZKC5"/>
<accession>A0A8J3ZKC5</accession>
<reference evidence="2" key="1">
    <citation type="submission" date="2021-01" db="EMBL/GenBank/DDBJ databases">
        <title>Whole genome shotgun sequence of Virgisporangium aurantiacum NBRC 16421.</title>
        <authorList>
            <person name="Komaki H."/>
            <person name="Tamura T."/>
        </authorList>
    </citation>
    <scope>NUCLEOTIDE SEQUENCE</scope>
    <source>
        <strain evidence="2">NBRC 16421</strain>
    </source>
</reference>
<name>A0A8J3ZKC5_9ACTN</name>
<dbReference type="Gene3D" id="3.60.40.10">
    <property type="entry name" value="PPM-type phosphatase domain"/>
    <property type="match status" value="1"/>
</dbReference>
<protein>
    <recommendedName>
        <fullName evidence="1">PPM-type phosphatase domain-containing protein</fullName>
    </recommendedName>
</protein>